<reference evidence="3" key="1">
    <citation type="submission" date="2019-03" db="EMBL/GenBank/DDBJ databases">
        <title>Single cell metagenomics reveals metabolic interactions within the superorganism composed of flagellate Streblomastix strix and complex community of Bacteroidetes bacteria on its surface.</title>
        <authorList>
            <person name="Treitli S.C."/>
            <person name="Kolisko M."/>
            <person name="Husnik F."/>
            <person name="Keeling P."/>
            <person name="Hampl V."/>
        </authorList>
    </citation>
    <scope>NUCLEOTIDE SEQUENCE</scope>
    <source>
        <strain evidence="3">STM</strain>
    </source>
</reference>
<dbReference type="EMBL" id="SNRY01000304">
    <property type="protein sequence ID" value="KAA6342817.1"/>
    <property type="molecule type" value="Genomic_DNA"/>
</dbReference>
<name>A0A5J4S9U0_9ZZZZ</name>
<feature type="non-terminal residue" evidence="3">
    <location>
        <position position="255"/>
    </location>
</feature>
<organism evidence="3">
    <name type="scientific">termite gut metagenome</name>
    <dbReference type="NCBI Taxonomy" id="433724"/>
    <lineage>
        <taxon>unclassified sequences</taxon>
        <taxon>metagenomes</taxon>
        <taxon>organismal metagenomes</taxon>
    </lineage>
</organism>
<feature type="transmembrane region" description="Helical" evidence="1">
    <location>
        <begin position="14"/>
        <end position="32"/>
    </location>
</feature>
<accession>A0A5J4S9U0</accession>
<dbReference type="InterPro" id="IPR011624">
    <property type="entry name" value="Metal-dep_PHydrolase_7TM_extra"/>
</dbReference>
<evidence type="ECO:0000259" key="2">
    <source>
        <dbReference type="Pfam" id="PF07697"/>
    </source>
</evidence>
<gene>
    <name evidence="3" type="ORF">EZS27_009454</name>
</gene>
<proteinExistence type="predicted"/>
<dbReference type="PANTHER" id="PTHR36442">
    <property type="entry name" value="CYCLIC-DI-AMP PHOSPHODIESTERASE PGPH"/>
    <property type="match status" value="1"/>
</dbReference>
<comment type="caution">
    <text evidence="3">The sequence shown here is derived from an EMBL/GenBank/DDBJ whole genome shotgun (WGS) entry which is preliminary data.</text>
</comment>
<dbReference type="AlphaFoldDB" id="A0A5J4S9U0"/>
<dbReference type="InterPro" id="IPR052722">
    <property type="entry name" value="PgpH_phosphodiesterase"/>
</dbReference>
<evidence type="ECO:0000256" key="1">
    <source>
        <dbReference type="SAM" id="Phobius"/>
    </source>
</evidence>
<dbReference type="Pfam" id="PF07697">
    <property type="entry name" value="7TMR-HDED"/>
    <property type="match status" value="1"/>
</dbReference>
<keyword evidence="1" id="KW-1133">Transmembrane helix</keyword>
<keyword evidence="1" id="KW-0472">Membrane</keyword>
<sequence length="255" mass="29976">MAIIHNKKHTGREWMYKLLIFIVTVFLIVYFLPRDNEFNYRFDISKPWRYEPLIATFDFPVYKSEATVKREQDSIMASFCPYYRYNRNVEKEAFDSMEANYDLLKSLFPSPEYITYIKIRLKEVYGAGVVSTEDMENLQKDNAASIRVTEGKRLTHKATDRLFTVKKAYEYVLSPDSTFRYSEHILRKYPLGEYLSPNLIFDESHTTAAKDELLKNYSLTNGTVQSGQKIIDRGEIVDGQTYEVLESLRTAFEKF</sequence>
<protein>
    <recommendedName>
        <fullName evidence="2">Metal-dependent phosphohydrolase 7TM extracellular domain-containing protein</fullName>
    </recommendedName>
</protein>
<dbReference type="PANTHER" id="PTHR36442:SF1">
    <property type="entry name" value="CYCLIC-DI-AMP PHOSPHODIESTERASE PGPH"/>
    <property type="match status" value="1"/>
</dbReference>
<evidence type="ECO:0000313" key="3">
    <source>
        <dbReference type="EMBL" id="KAA6342817.1"/>
    </source>
</evidence>
<keyword evidence="1" id="KW-0812">Transmembrane</keyword>
<feature type="domain" description="Metal-dependent phosphohydrolase 7TM extracellular" evidence="2">
    <location>
        <begin position="54"/>
        <end position="249"/>
    </location>
</feature>